<feature type="compositionally biased region" description="Polar residues" evidence="3">
    <location>
        <begin position="296"/>
        <end position="325"/>
    </location>
</feature>
<comment type="similarity">
    <text evidence="1">Belongs to the CC2D1 family.</text>
</comment>
<evidence type="ECO:0000256" key="2">
    <source>
        <dbReference type="SAM" id="Coils"/>
    </source>
</evidence>
<feature type="region of interest" description="Disordered" evidence="3">
    <location>
        <begin position="416"/>
        <end position="442"/>
    </location>
</feature>
<dbReference type="InterPro" id="IPR006608">
    <property type="entry name" value="CC2D1A/B_DM14"/>
</dbReference>
<evidence type="ECO:0000313" key="5">
    <source>
        <dbReference type="EMBL" id="KAK8730359.1"/>
    </source>
</evidence>
<evidence type="ECO:0000313" key="6">
    <source>
        <dbReference type="Proteomes" id="UP001445076"/>
    </source>
</evidence>
<protein>
    <recommendedName>
        <fullName evidence="4">C2 domain-containing protein</fullName>
    </recommendedName>
</protein>
<dbReference type="InterPro" id="IPR000008">
    <property type="entry name" value="C2_dom"/>
</dbReference>
<dbReference type="PANTHER" id="PTHR13076:SF9">
    <property type="entry name" value="COILED-COIL AND C2 DOMAIN-CONTAINING PROTEIN 1-LIKE"/>
    <property type="match status" value="1"/>
</dbReference>
<feature type="compositionally biased region" description="Basic and acidic residues" evidence="3">
    <location>
        <begin position="265"/>
        <end position="283"/>
    </location>
</feature>
<feature type="compositionally biased region" description="Low complexity" evidence="3">
    <location>
        <begin position="224"/>
        <end position="238"/>
    </location>
</feature>
<feature type="region of interest" description="Disordered" evidence="3">
    <location>
        <begin position="100"/>
        <end position="149"/>
    </location>
</feature>
<feature type="compositionally biased region" description="Basic and acidic residues" evidence="3">
    <location>
        <begin position="1"/>
        <end position="11"/>
    </location>
</feature>
<dbReference type="GO" id="GO:0001227">
    <property type="term" value="F:DNA-binding transcription repressor activity, RNA polymerase II-specific"/>
    <property type="evidence" value="ECO:0007669"/>
    <property type="project" value="InterPro"/>
</dbReference>
<feature type="domain" description="C2" evidence="4">
    <location>
        <begin position="745"/>
        <end position="874"/>
    </location>
</feature>
<dbReference type="Pfam" id="PF00168">
    <property type="entry name" value="C2"/>
    <property type="match status" value="1"/>
</dbReference>
<proteinExistence type="inferred from homology"/>
<reference evidence="5 6" key="1">
    <citation type="journal article" date="2024" name="BMC Genomics">
        <title>Genome assembly of redclaw crayfish (Cherax quadricarinatus) provides insights into its immune adaptation and hypoxia tolerance.</title>
        <authorList>
            <person name="Liu Z."/>
            <person name="Zheng J."/>
            <person name="Li H."/>
            <person name="Fang K."/>
            <person name="Wang S."/>
            <person name="He J."/>
            <person name="Zhou D."/>
            <person name="Weng S."/>
            <person name="Chi M."/>
            <person name="Gu Z."/>
            <person name="He J."/>
            <person name="Li F."/>
            <person name="Wang M."/>
        </authorList>
    </citation>
    <scope>NUCLEOTIDE SEQUENCE [LARGE SCALE GENOMIC DNA]</scope>
    <source>
        <strain evidence="5">ZL_2023a</strain>
    </source>
</reference>
<feature type="region of interest" description="Disordered" evidence="3">
    <location>
        <begin position="1"/>
        <end position="23"/>
    </location>
</feature>
<evidence type="ECO:0000256" key="1">
    <source>
        <dbReference type="ARBA" id="ARBA00010672"/>
    </source>
</evidence>
<feature type="compositionally biased region" description="Pro residues" evidence="3">
    <location>
        <begin position="115"/>
        <end position="129"/>
    </location>
</feature>
<feature type="compositionally biased region" description="Low complexity" evidence="3">
    <location>
        <begin position="558"/>
        <end position="567"/>
    </location>
</feature>
<sequence>MFQGRKDDKDKRPRRGGGLAQLGLMDVPGIDDMYDENDADLEAELLALTGGGGRKPPQKGKTVVSPDQLAKMVADCMRDDFDDQDFVDEEDPELLAELSALSPLDDDNMSTQPAPTVPTRPAPTVPNRPSPVSDYRNPEPMAPRQAPMSGGGNLLGLLAERISMYEQAEANAKAIGDTSRARRFNRGLKTLNQMQKAVKAGRPIEETEIPPAVVIKMSGGSTGGSANTSSTASPAASSPLDECGPPPRETLPASIPHDVVFQDQSKPRPEPAPRSNPEKRPSPVHEGSPSPGVPLQRTTSSSGPPLHRTISSSGPPLQRTCSSSDPANIIRSLHSEYKMAALASKKQGDKERAIQYMKIMKQMEPMLRAAEGGQAVDLATLPGPPGTHITQPAVQETKPVTQPTAREPNIAISSAVLEPPSGTPVESVSPVGNIDSAPTGPPPPSTVLEALEQRLAKYVEQREKAKKEENSRKERMNQRIIKQYEDAIKKHKTGKPVVFDELPTPPGFPPIPVGGSTADPAALAPAPAPVPAPVPVPASAVEDNRDNTAGPPPKQLRTAQPAAAQPPAAAPKPTPPVNVRQAPQSRVEKQLAFLTKRQTLFKQAALEAKKRGEIEQAKEYLRMSKGFDQLIEATRGGLPVDMNTVPVPPQEQIPPTGIDFEFVSADDCVVAPTSTSADIAITYTKLEEDLVAQIKMCAQTREHFKATGDVTSSNRFEQLILHTKKDLDAVRAAFKRGDTPPRFHYENRSFNIIQCNTDLNDSDCEVSIVRGINFNVQNPTDVDTYLKIEFPYPTDSPPQDRSYVVKDTNNPEYNHKIVFSIDRKSRALARVFKRHALKVQVYAKGGWFHRDTLLGGVKVPLVTLETKCTLHESYDLIDERKRMVGGKLEVKIRVRNPIVAKQLEKVTEKWLVIDGF</sequence>
<dbReference type="InterPro" id="IPR035892">
    <property type="entry name" value="C2_domain_sf"/>
</dbReference>
<gene>
    <name evidence="5" type="ORF">OTU49_007979</name>
</gene>
<evidence type="ECO:0000256" key="3">
    <source>
        <dbReference type="SAM" id="MobiDB-lite"/>
    </source>
</evidence>
<dbReference type="Gene3D" id="2.60.40.150">
    <property type="entry name" value="C2 domain"/>
    <property type="match status" value="1"/>
</dbReference>
<name>A0AAW0WQX6_CHEQU</name>
<feature type="compositionally biased region" description="Pro residues" evidence="3">
    <location>
        <begin position="526"/>
        <end position="536"/>
    </location>
</feature>
<organism evidence="5 6">
    <name type="scientific">Cherax quadricarinatus</name>
    <name type="common">Australian red claw crayfish</name>
    <dbReference type="NCBI Taxonomy" id="27406"/>
    <lineage>
        <taxon>Eukaryota</taxon>
        <taxon>Metazoa</taxon>
        <taxon>Ecdysozoa</taxon>
        <taxon>Arthropoda</taxon>
        <taxon>Crustacea</taxon>
        <taxon>Multicrustacea</taxon>
        <taxon>Malacostraca</taxon>
        <taxon>Eumalacostraca</taxon>
        <taxon>Eucarida</taxon>
        <taxon>Decapoda</taxon>
        <taxon>Pleocyemata</taxon>
        <taxon>Astacidea</taxon>
        <taxon>Parastacoidea</taxon>
        <taxon>Parastacidae</taxon>
        <taxon>Cherax</taxon>
    </lineage>
</organism>
<dbReference type="Proteomes" id="UP001445076">
    <property type="component" value="Unassembled WGS sequence"/>
</dbReference>
<feature type="region of interest" description="Disordered" evidence="3">
    <location>
        <begin position="215"/>
        <end position="325"/>
    </location>
</feature>
<feature type="coiled-coil region" evidence="2">
    <location>
        <begin position="448"/>
        <end position="479"/>
    </location>
</feature>
<accession>A0AAW0WQX6</accession>
<dbReference type="PANTHER" id="PTHR13076">
    <property type="entry name" value="COILED-COIL AND C2 DOMAIN-CONTAINING PROTEIN 1-LIKE"/>
    <property type="match status" value="1"/>
</dbReference>
<dbReference type="Pfam" id="PF21528">
    <property type="entry name" value="CC2D1A-B_DM14"/>
    <property type="match status" value="4"/>
</dbReference>
<keyword evidence="2" id="KW-0175">Coiled coil</keyword>
<dbReference type="SMART" id="SM00239">
    <property type="entry name" value="C2"/>
    <property type="match status" value="1"/>
</dbReference>
<dbReference type="PROSITE" id="PS50004">
    <property type="entry name" value="C2"/>
    <property type="match status" value="1"/>
</dbReference>
<keyword evidence="6" id="KW-1185">Reference proteome</keyword>
<dbReference type="SUPFAM" id="SSF49562">
    <property type="entry name" value="C2 domain (Calcium/lipid-binding domain, CaLB)"/>
    <property type="match status" value="1"/>
</dbReference>
<evidence type="ECO:0000259" key="4">
    <source>
        <dbReference type="PROSITE" id="PS50004"/>
    </source>
</evidence>
<dbReference type="AlphaFoldDB" id="A0AAW0WQX6"/>
<feature type="region of interest" description="Disordered" evidence="3">
    <location>
        <begin position="508"/>
        <end position="584"/>
    </location>
</feature>
<dbReference type="EMBL" id="JARKIK010000064">
    <property type="protein sequence ID" value="KAK8730359.1"/>
    <property type="molecule type" value="Genomic_DNA"/>
</dbReference>
<dbReference type="SMART" id="SM00685">
    <property type="entry name" value="DM14"/>
    <property type="match status" value="4"/>
</dbReference>
<dbReference type="InterPro" id="IPR039725">
    <property type="entry name" value="CC2D1A/B"/>
</dbReference>
<comment type="caution">
    <text evidence="5">The sequence shown here is derived from an EMBL/GenBank/DDBJ whole genome shotgun (WGS) entry which is preliminary data.</text>
</comment>